<accession>A0A6G0S2H5</accession>
<protein>
    <recommendedName>
        <fullName evidence="4">RxLR effector protein</fullName>
    </recommendedName>
</protein>
<evidence type="ECO:0000256" key="1">
    <source>
        <dbReference type="SAM" id="SignalP"/>
    </source>
</evidence>
<evidence type="ECO:0008006" key="4">
    <source>
        <dbReference type="Google" id="ProtNLM"/>
    </source>
</evidence>
<proteinExistence type="predicted"/>
<keyword evidence="1" id="KW-0732">Signal</keyword>
<evidence type="ECO:0000313" key="3">
    <source>
        <dbReference type="Proteomes" id="UP000486351"/>
    </source>
</evidence>
<dbReference type="AlphaFoldDB" id="A0A6G0S2H5"/>
<dbReference type="Proteomes" id="UP000486351">
    <property type="component" value="Unassembled WGS sequence"/>
</dbReference>
<dbReference type="EMBL" id="QXFY01000319">
    <property type="protein sequence ID" value="KAE9348093.1"/>
    <property type="molecule type" value="Genomic_DNA"/>
</dbReference>
<reference evidence="2 3" key="1">
    <citation type="submission" date="2018-09" db="EMBL/GenBank/DDBJ databases">
        <title>Genomic investigation of the strawberry pathogen Phytophthora fragariae indicates pathogenicity is determined by transcriptional variation in three key races.</title>
        <authorList>
            <person name="Adams T.M."/>
            <person name="Armitage A.D."/>
            <person name="Sobczyk M.K."/>
            <person name="Bates H.J."/>
            <person name="Dunwell J.M."/>
            <person name="Nellist C.F."/>
            <person name="Harrison R.J."/>
        </authorList>
    </citation>
    <scope>NUCLEOTIDE SEQUENCE [LARGE SCALE GENOMIC DNA]</scope>
    <source>
        <strain evidence="2 3">NOV-77</strain>
    </source>
</reference>
<feature type="signal peptide" evidence="1">
    <location>
        <begin position="1"/>
        <end position="19"/>
    </location>
</feature>
<organism evidence="2 3">
    <name type="scientific">Phytophthora fragariae</name>
    <dbReference type="NCBI Taxonomy" id="53985"/>
    <lineage>
        <taxon>Eukaryota</taxon>
        <taxon>Sar</taxon>
        <taxon>Stramenopiles</taxon>
        <taxon>Oomycota</taxon>
        <taxon>Peronosporomycetes</taxon>
        <taxon>Peronosporales</taxon>
        <taxon>Peronosporaceae</taxon>
        <taxon>Phytophthora</taxon>
    </lineage>
</organism>
<evidence type="ECO:0000313" key="2">
    <source>
        <dbReference type="EMBL" id="KAE9348093.1"/>
    </source>
</evidence>
<comment type="caution">
    <text evidence="2">The sequence shown here is derived from an EMBL/GenBank/DDBJ whole genome shotgun (WGS) entry which is preliminary data.</text>
</comment>
<gene>
    <name evidence="2" type="ORF">PF008_g7506</name>
</gene>
<name>A0A6G0S2H5_9STRA</name>
<sequence length="47" mass="5071">MNSIRVVLSVVVATAYVTGQLDAGTPFLNNDLKEQVFVEVLYGITNA</sequence>
<feature type="chain" id="PRO_5026221899" description="RxLR effector protein" evidence="1">
    <location>
        <begin position="20"/>
        <end position="47"/>
    </location>
</feature>